<accession>A0A1G8NRL9</accession>
<keyword evidence="3 7" id="KW-0812">Transmembrane</keyword>
<dbReference type="InterPro" id="IPR002898">
    <property type="entry name" value="MotA_ExbB_proton_chnl"/>
</dbReference>
<reference evidence="10" key="1">
    <citation type="submission" date="2016-10" db="EMBL/GenBank/DDBJ databases">
        <authorList>
            <person name="Varghese N."/>
            <person name="Submissions S."/>
        </authorList>
    </citation>
    <scope>NUCLEOTIDE SEQUENCE [LARGE SCALE GENOMIC DNA]</scope>
    <source>
        <strain evidence="10">DSM 23317</strain>
    </source>
</reference>
<evidence type="ECO:0000256" key="3">
    <source>
        <dbReference type="ARBA" id="ARBA00022692"/>
    </source>
</evidence>
<evidence type="ECO:0000256" key="7">
    <source>
        <dbReference type="SAM" id="Phobius"/>
    </source>
</evidence>
<feature type="transmembrane region" description="Helical" evidence="7">
    <location>
        <begin position="128"/>
        <end position="153"/>
    </location>
</feature>
<evidence type="ECO:0000256" key="6">
    <source>
        <dbReference type="RuleBase" id="RU004057"/>
    </source>
</evidence>
<dbReference type="Pfam" id="PF01618">
    <property type="entry name" value="MotA_ExbB"/>
    <property type="match status" value="1"/>
</dbReference>
<keyword evidence="10" id="KW-1185">Reference proteome</keyword>
<comment type="subcellular location">
    <subcellularLocation>
        <location evidence="1">Cell membrane</location>
        <topology evidence="1">Multi-pass membrane protein</topology>
    </subcellularLocation>
    <subcellularLocation>
        <location evidence="6">Membrane</location>
        <topology evidence="6">Multi-pass membrane protein</topology>
    </subcellularLocation>
</comment>
<dbReference type="PANTHER" id="PTHR30625:SF18">
    <property type="entry name" value="TONB2 ENERGY TRANSDUCTION SYSTEM INNER MEMBRANE COMPONENT EXBB"/>
    <property type="match status" value="1"/>
</dbReference>
<feature type="transmembrane region" description="Helical" evidence="7">
    <location>
        <begin position="84"/>
        <end position="108"/>
    </location>
</feature>
<feature type="domain" description="MotA/TolQ/ExbB proton channel" evidence="8">
    <location>
        <begin position="74"/>
        <end position="163"/>
    </location>
</feature>
<name>A0A1G8NRL9_9GAMM</name>
<evidence type="ECO:0000256" key="5">
    <source>
        <dbReference type="ARBA" id="ARBA00023136"/>
    </source>
</evidence>
<dbReference type="AlphaFoldDB" id="A0A1G8NRL9"/>
<dbReference type="OrthoDB" id="4045at2"/>
<dbReference type="GO" id="GO:0005886">
    <property type="term" value="C:plasma membrane"/>
    <property type="evidence" value="ECO:0007669"/>
    <property type="project" value="UniProtKB-SubCell"/>
</dbReference>
<keyword evidence="2" id="KW-1003">Cell membrane</keyword>
<evidence type="ECO:0000313" key="10">
    <source>
        <dbReference type="Proteomes" id="UP000199527"/>
    </source>
</evidence>
<organism evidence="9 10">
    <name type="scientific">Ferrimonas sediminum</name>
    <dbReference type="NCBI Taxonomy" id="718193"/>
    <lineage>
        <taxon>Bacteria</taxon>
        <taxon>Pseudomonadati</taxon>
        <taxon>Pseudomonadota</taxon>
        <taxon>Gammaproteobacteria</taxon>
        <taxon>Alteromonadales</taxon>
        <taxon>Ferrimonadaceae</taxon>
        <taxon>Ferrimonas</taxon>
    </lineage>
</organism>
<evidence type="ECO:0000256" key="1">
    <source>
        <dbReference type="ARBA" id="ARBA00004651"/>
    </source>
</evidence>
<evidence type="ECO:0000256" key="2">
    <source>
        <dbReference type="ARBA" id="ARBA00022475"/>
    </source>
</evidence>
<dbReference type="Proteomes" id="UP000199527">
    <property type="component" value="Unassembled WGS sequence"/>
</dbReference>
<protein>
    <submittedName>
        <fullName evidence="9">Outer membrane transport energization protein ExbB</fullName>
    </submittedName>
</protein>
<comment type="similarity">
    <text evidence="6">Belongs to the exbB/tolQ family.</text>
</comment>
<evidence type="ECO:0000256" key="4">
    <source>
        <dbReference type="ARBA" id="ARBA00022989"/>
    </source>
</evidence>
<evidence type="ECO:0000313" key="9">
    <source>
        <dbReference type="EMBL" id="SDI82844.1"/>
    </source>
</evidence>
<proteinExistence type="inferred from homology"/>
<gene>
    <name evidence="9" type="ORF">SAMN04488540_103210</name>
</gene>
<dbReference type="PANTHER" id="PTHR30625">
    <property type="entry name" value="PROTEIN TOLQ"/>
    <property type="match status" value="1"/>
</dbReference>
<dbReference type="GO" id="GO:0017038">
    <property type="term" value="P:protein import"/>
    <property type="evidence" value="ECO:0007669"/>
    <property type="project" value="TreeGrafter"/>
</dbReference>
<keyword evidence="4 7" id="KW-1133">Transmembrane helix</keyword>
<keyword evidence="6" id="KW-0813">Transport</keyword>
<evidence type="ECO:0000259" key="8">
    <source>
        <dbReference type="Pfam" id="PF01618"/>
    </source>
</evidence>
<dbReference type="InterPro" id="IPR050790">
    <property type="entry name" value="ExbB/TolQ_transport"/>
</dbReference>
<keyword evidence="5 7" id="KW-0472">Membrane</keyword>
<sequence>MLAWWEWLNRFMAQGGPVLWWLAGCVLLTWFLIAERISYLLLGFPRQQRRLLQVWQQRKEHLSWYAHAQRQGLLARAERGLQRYLSLIKALVAICPMLGLMGTVTGMISVFEVMAANGTGDPKMMSAGIAMATLPTMAGMVAALAGLFVHARLTKGCQRTLRRLAIKMQEVE</sequence>
<keyword evidence="6" id="KW-0653">Protein transport</keyword>
<feature type="transmembrane region" description="Helical" evidence="7">
    <location>
        <begin position="20"/>
        <end position="42"/>
    </location>
</feature>
<dbReference type="RefSeq" id="WP_090363182.1">
    <property type="nucleotide sequence ID" value="NZ_FNEM01000003.1"/>
</dbReference>
<dbReference type="EMBL" id="FNEM01000003">
    <property type="protein sequence ID" value="SDI82844.1"/>
    <property type="molecule type" value="Genomic_DNA"/>
</dbReference>